<proteinExistence type="predicted"/>
<dbReference type="AlphaFoldDB" id="A0A6V2P4A2"/>
<dbReference type="InterPro" id="IPR011993">
    <property type="entry name" value="PH-like_dom_sf"/>
</dbReference>
<dbReference type="SUPFAM" id="SSF50729">
    <property type="entry name" value="PH domain-like"/>
    <property type="match status" value="1"/>
</dbReference>
<dbReference type="PROSITE" id="PS50003">
    <property type="entry name" value="PH_DOMAIN"/>
    <property type="match status" value="1"/>
</dbReference>
<name>A0A6V2P4A2_9STRA</name>
<evidence type="ECO:0000259" key="2">
    <source>
        <dbReference type="PROSITE" id="PS50003"/>
    </source>
</evidence>
<sequence length="244" mass="27270">MSEGLRQRNTAAMTTVADDGDDGIMGSRSGLSAASLRKASPTQTGTVLKLHVPLIYGLSPDCLKQVISSQWFPCVSFRPQWKERQLVLLGKFLYRFSDENSSSPKGAPIEVDLVQSRLVGHDSEENDWYGIDVALQNLPPGCEGVFTVSTFGKTRYFAVSSKEEAMTWVQSLQQARQESITRSMGHAGHVPYPKNWDYFDRLGDNLKKRKERIKQTLEKTNMREMEMSSLGEGAGSSMPRSYYG</sequence>
<reference evidence="3" key="1">
    <citation type="submission" date="2021-01" db="EMBL/GenBank/DDBJ databases">
        <authorList>
            <person name="Corre E."/>
            <person name="Pelletier E."/>
            <person name="Niang G."/>
            <person name="Scheremetjew M."/>
            <person name="Finn R."/>
            <person name="Kale V."/>
            <person name="Holt S."/>
            <person name="Cochrane G."/>
            <person name="Meng A."/>
            <person name="Brown T."/>
            <person name="Cohen L."/>
        </authorList>
    </citation>
    <scope>NUCLEOTIDE SEQUENCE</scope>
    <source>
        <strain evidence="3">GSO104</strain>
    </source>
</reference>
<accession>A0A6V2P4A2</accession>
<protein>
    <recommendedName>
        <fullName evidence="2">PH domain-containing protein</fullName>
    </recommendedName>
</protein>
<organism evidence="3">
    <name type="scientific">Ditylum brightwellii</name>
    <dbReference type="NCBI Taxonomy" id="49249"/>
    <lineage>
        <taxon>Eukaryota</taxon>
        <taxon>Sar</taxon>
        <taxon>Stramenopiles</taxon>
        <taxon>Ochrophyta</taxon>
        <taxon>Bacillariophyta</taxon>
        <taxon>Mediophyceae</taxon>
        <taxon>Lithodesmiophycidae</taxon>
        <taxon>Lithodesmiales</taxon>
        <taxon>Lithodesmiaceae</taxon>
        <taxon>Ditylum</taxon>
    </lineage>
</organism>
<feature type="region of interest" description="Disordered" evidence="1">
    <location>
        <begin position="219"/>
        <end position="244"/>
    </location>
</feature>
<dbReference type="CDD" id="cd00821">
    <property type="entry name" value="PH"/>
    <property type="match status" value="1"/>
</dbReference>
<evidence type="ECO:0000313" key="3">
    <source>
        <dbReference type="EMBL" id="CAE4659130.1"/>
    </source>
</evidence>
<feature type="region of interest" description="Disordered" evidence="1">
    <location>
        <begin position="1"/>
        <end position="24"/>
    </location>
</feature>
<dbReference type="EMBL" id="HBNS01055947">
    <property type="protein sequence ID" value="CAE4659130.1"/>
    <property type="molecule type" value="Transcribed_RNA"/>
</dbReference>
<feature type="domain" description="PH" evidence="2">
    <location>
        <begin position="65"/>
        <end position="177"/>
    </location>
</feature>
<dbReference type="SMART" id="SM00233">
    <property type="entry name" value="PH"/>
    <property type="match status" value="1"/>
</dbReference>
<dbReference type="Pfam" id="PF00169">
    <property type="entry name" value="PH"/>
    <property type="match status" value="1"/>
</dbReference>
<dbReference type="InterPro" id="IPR001849">
    <property type="entry name" value="PH_domain"/>
</dbReference>
<gene>
    <name evidence="3" type="ORF">DBRI00130_LOCUS40398</name>
</gene>
<dbReference type="Gene3D" id="2.30.29.30">
    <property type="entry name" value="Pleckstrin-homology domain (PH domain)/Phosphotyrosine-binding domain (PTB)"/>
    <property type="match status" value="1"/>
</dbReference>
<evidence type="ECO:0000256" key="1">
    <source>
        <dbReference type="SAM" id="MobiDB-lite"/>
    </source>
</evidence>